<keyword evidence="3" id="KW-1185">Reference proteome</keyword>
<reference evidence="2 3" key="1">
    <citation type="submission" date="2018-01" db="EMBL/GenBank/DDBJ databases">
        <title>The draft genome sequence of Halioglobus japonicus S1-36.</title>
        <authorList>
            <person name="Du Z.-J."/>
            <person name="Shi M.-J."/>
        </authorList>
    </citation>
    <scope>NUCLEOTIDE SEQUENCE [LARGE SCALE GENOMIC DNA]</scope>
    <source>
        <strain evidence="2 3">S1-36</strain>
    </source>
</reference>
<dbReference type="InterPro" id="IPR046668">
    <property type="entry name" value="DUF6538"/>
</dbReference>
<dbReference type="KEGG" id="hja:BST95_18570"/>
<accession>A0AAP8MB61</accession>
<dbReference type="RefSeq" id="WP_084200898.1">
    <property type="nucleotide sequence ID" value="NZ_BMYL01000008.1"/>
</dbReference>
<dbReference type="EMBL" id="PKUR01000007">
    <property type="protein sequence ID" value="PLW84567.1"/>
    <property type="molecule type" value="Genomic_DNA"/>
</dbReference>
<dbReference type="AlphaFoldDB" id="A0AAP8MB61"/>
<organism evidence="2 3">
    <name type="scientific">Halioglobus japonicus</name>
    <dbReference type="NCBI Taxonomy" id="930805"/>
    <lineage>
        <taxon>Bacteria</taxon>
        <taxon>Pseudomonadati</taxon>
        <taxon>Pseudomonadota</taxon>
        <taxon>Gammaproteobacteria</taxon>
        <taxon>Cellvibrionales</taxon>
        <taxon>Halieaceae</taxon>
        <taxon>Halioglobus</taxon>
    </lineage>
</organism>
<dbReference type="Pfam" id="PF20172">
    <property type="entry name" value="DUF6538"/>
    <property type="match status" value="1"/>
</dbReference>
<name>A0AAP8MB61_9GAMM</name>
<protein>
    <recommendedName>
        <fullName evidence="1">DUF6538 domain-containing protein</fullName>
    </recommendedName>
</protein>
<comment type="caution">
    <text evidence="2">The sequence shown here is derived from an EMBL/GenBank/DDBJ whole genome shotgun (WGS) entry which is preliminary data.</text>
</comment>
<gene>
    <name evidence="2" type="ORF">C0029_18280</name>
</gene>
<sequence>MNNQRFLVRNRHGSTWHTRIHIPRHLQLMFSGRKEVRKSTKCEDKRQAGRVAGLWWAQYQVLFQEIEKQMSKKDVIRQ</sequence>
<evidence type="ECO:0000259" key="1">
    <source>
        <dbReference type="Pfam" id="PF20172"/>
    </source>
</evidence>
<proteinExistence type="predicted"/>
<dbReference type="Proteomes" id="UP000235162">
    <property type="component" value="Unassembled WGS sequence"/>
</dbReference>
<evidence type="ECO:0000313" key="2">
    <source>
        <dbReference type="EMBL" id="PLW84567.1"/>
    </source>
</evidence>
<evidence type="ECO:0000313" key="3">
    <source>
        <dbReference type="Proteomes" id="UP000235162"/>
    </source>
</evidence>
<feature type="domain" description="DUF6538" evidence="1">
    <location>
        <begin position="10"/>
        <end position="66"/>
    </location>
</feature>